<protein>
    <recommendedName>
        <fullName evidence="3">Nuclease SbcCD subunit C</fullName>
    </recommendedName>
</protein>
<dbReference type="AlphaFoldDB" id="A0A367G2I3"/>
<evidence type="ECO:0000256" key="1">
    <source>
        <dbReference type="ARBA" id="ARBA00006930"/>
    </source>
</evidence>
<proteinExistence type="inferred from homology"/>
<feature type="coiled-coil region" evidence="4">
    <location>
        <begin position="239"/>
        <end position="529"/>
    </location>
</feature>
<keyword evidence="4" id="KW-0175">Coiled coil</keyword>
<name>A0A367G2I3_9FIRM</name>
<evidence type="ECO:0000313" key="6">
    <source>
        <dbReference type="Proteomes" id="UP000253208"/>
    </source>
</evidence>
<evidence type="ECO:0000313" key="5">
    <source>
        <dbReference type="EMBL" id="RCH44907.1"/>
    </source>
</evidence>
<dbReference type="Gene3D" id="3.40.50.300">
    <property type="entry name" value="P-loop containing nucleotide triphosphate hydrolases"/>
    <property type="match status" value="1"/>
</dbReference>
<comment type="similarity">
    <text evidence="1">Belongs to the SMC family. SbcC subfamily.</text>
</comment>
<dbReference type="RefSeq" id="WP_114001902.1">
    <property type="nucleotide sequence ID" value="NZ_PSQG01000006.1"/>
</dbReference>
<comment type="caution">
    <text evidence="5">The sequence shown here is derived from an EMBL/GenBank/DDBJ whole genome shotgun (WGS) entry which is preliminary data.</text>
</comment>
<dbReference type="SUPFAM" id="SSF52540">
    <property type="entry name" value="P-loop containing nucleoside triphosphate hydrolases"/>
    <property type="match status" value="1"/>
</dbReference>
<evidence type="ECO:0000256" key="3">
    <source>
        <dbReference type="ARBA" id="ARBA00013368"/>
    </source>
</evidence>
<dbReference type="InterPro" id="IPR027417">
    <property type="entry name" value="P-loop_NTPase"/>
</dbReference>
<reference evidence="5 6" key="1">
    <citation type="submission" date="2018-02" db="EMBL/GenBank/DDBJ databases">
        <title>Complete genome sequencing of Faecalibacterium prausnitzii strains isolated from the human gut.</title>
        <authorList>
            <person name="Fitzgerald B.C."/>
            <person name="Shkoporov A.N."/>
            <person name="Ross P.R."/>
            <person name="Hill C."/>
        </authorList>
    </citation>
    <scope>NUCLEOTIDE SEQUENCE [LARGE SCALE GENOMIC DNA]</scope>
    <source>
        <strain evidence="5 6">APC942/31-1</strain>
    </source>
</reference>
<organism evidence="5 6">
    <name type="scientific">Blautia obeum</name>
    <dbReference type="NCBI Taxonomy" id="40520"/>
    <lineage>
        <taxon>Bacteria</taxon>
        <taxon>Bacillati</taxon>
        <taxon>Bacillota</taxon>
        <taxon>Clostridia</taxon>
        <taxon>Lachnospirales</taxon>
        <taxon>Lachnospiraceae</taxon>
        <taxon>Blautia</taxon>
    </lineage>
</organism>
<dbReference type="EMBL" id="PSQG01000006">
    <property type="protein sequence ID" value="RCH44907.1"/>
    <property type="molecule type" value="Genomic_DNA"/>
</dbReference>
<dbReference type="PANTHER" id="PTHR32114:SF2">
    <property type="entry name" value="ABC TRANSPORTER ABCH.3"/>
    <property type="match status" value="1"/>
</dbReference>
<evidence type="ECO:0000256" key="2">
    <source>
        <dbReference type="ARBA" id="ARBA00011322"/>
    </source>
</evidence>
<dbReference type="Pfam" id="PF13555">
    <property type="entry name" value="AAA_29"/>
    <property type="match status" value="1"/>
</dbReference>
<dbReference type="PANTHER" id="PTHR32114">
    <property type="entry name" value="ABC TRANSPORTER ABCH.3"/>
    <property type="match status" value="1"/>
</dbReference>
<dbReference type="Proteomes" id="UP000253208">
    <property type="component" value="Unassembled WGS sequence"/>
</dbReference>
<evidence type="ECO:0000256" key="4">
    <source>
        <dbReference type="SAM" id="Coils"/>
    </source>
</evidence>
<accession>A0A367G2I3</accession>
<comment type="subunit">
    <text evidence="2">Heterodimer of SbcC and SbcD.</text>
</comment>
<sequence length="651" mass="73992">MKILKMRLENFQGVKELEIDPQGESSAIYGDNGTGKSTVYNAFTWLMYGKPSTTEKNYTPKTTGSHNLHHSVEMTVELADGSEMVLKKDYHEVYKTIKGNPQPVLSGHTTDYSMDGVPVSETQFKKNLLEIYHDEELAKMLTSYNYFLENMKVADRRKILLQVCGDADFNEVIESQGDLLRELPEMLRKPGKAENYYTVDEYRAIAAKEKNLTDKELDDIPQRIDEAEKAKPDVTGLDAQTIDNTMAEIKEKRRELESQRAARESGATTTIRQQIAELESQRAAGEAKHARAEAEANKGAYERISNLRYMASTIETDIMHTEQDKREHENEIQRLNRRREQLLAEWNEENEKEWTGSEICPTCGQQLPAEQIEEAKENFNTAKAQNLETINKRGMTECSSGMIKKEQDEIEALDARLVELKEKKAETTKNLATAEKAVLATTDYKDTAEYRQFTEQIESLQEKLKDARAAAAEADNVLSGQLKELDESLEAEQSKKAQLAMVKKQDERIAQLEKKEEELAAKYEQLQKGIYLCEQFVKAKTKLLDEKINSRFKTLRFRLFIEQQNGGIADDCEALVPCKTGLVPFKSANNAARINAGLELIDTLAEYYGVELPVFVDNAESVTKLTQTQTQVIRLVVSEPDKTLRFERGDK</sequence>
<gene>
    <name evidence="5" type="ORF">C4886_05505</name>
</gene>